<dbReference type="VEuPathDB" id="TriTrypDB:C4B63_135g41"/>
<dbReference type="PANTHER" id="PTHR33129:SF3">
    <property type="entry name" value="HOT SPOT (RHS) PROTEIN, PUTATIVE-RELATED"/>
    <property type="match status" value="1"/>
</dbReference>
<accession>A0A2V2WLW2</accession>
<dbReference type="AlphaFoldDB" id="A0A2V2WLW2"/>
<proteinExistence type="predicted"/>
<dbReference type="Pfam" id="PF07999">
    <property type="entry name" value="RHSP"/>
    <property type="match status" value="1"/>
</dbReference>
<feature type="domain" description="Retrotransposon hot spot protein,C-terminal" evidence="1">
    <location>
        <begin position="243"/>
        <end position="383"/>
    </location>
</feature>
<dbReference type="InterPro" id="IPR052980">
    <property type="entry name" value="Crinkler_effector"/>
</dbReference>
<dbReference type="VEuPathDB" id="TriTrypDB:TCDM_10958"/>
<evidence type="ECO:0000259" key="2">
    <source>
        <dbReference type="Pfam" id="PF20445"/>
    </source>
</evidence>
<gene>
    <name evidence="4" type="ORF">C3747_81g121</name>
</gene>
<dbReference type="Proteomes" id="UP000246078">
    <property type="component" value="Unassembled WGS sequence"/>
</dbReference>
<sequence>MKLNDFLTVRFGGKGVVDTNEDVLLEEFFKEPARYIPDARVLNEIKTTVRYLKMGRAVMEEVDMEEVVRKLHENGVLSLEQWRDYEGKDTVTPLVSGKLNAALSRAQISTSVVKSTVLKGYYESVYNAGWSHLVEVPDSEKEQTEMGMKVKEGKPEQSWTYKKVDDTLERNNGVQQSGEAPPRLMVLTSDKGWPYSWKWKGNEFIRDCYVDCEVERVWQIVEHYLIEWFGTHVEEHFTPERHLLIGTPGIGKSMNAGSYLLYQLLHYDVEKLPVVLYVIGNEAFLFEKTIKTVTKYMGEASINDVLSSLSLRGVNAYIIYDVAKEGRKPYEISTSSLWGMIVVTSPNEDNFDEWEKYRSPKRIIMNCPEKDDVKAMCVWMKRMIQVSKLSTGMW</sequence>
<dbReference type="VEuPathDB" id="TriTrypDB:TcBrA4_0156870"/>
<dbReference type="VEuPathDB" id="TriTrypDB:TcCL_Unassigned04935"/>
<dbReference type="InterPro" id="IPR006518">
    <property type="entry name" value="Trypano_RHS"/>
</dbReference>
<organism evidence="4 5">
    <name type="scientific">Trypanosoma cruzi</name>
    <dbReference type="NCBI Taxonomy" id="5693"/>
    <lineage>
        <taxon>Eukaryota</taxon>
        <taxon>Discoba</taxon>
        <taxon>Euglenozoa</taxon>
        <taxon>Kinetoplastea</taxon>
        <taxon>Metakinetoplastina</taxon>
        <taxon>Trypanosomatida</taxon>
        <taxon>Trypanosomatidae</taxon>
        <taxon>Trypanosoma</taxon>
        <taxon>Schizotrypanum</taxon>
    </lineage>
</organism>
<dbReference type="EMBL" id="PRFC01000081">
    <property type="protein sequence ID" value="PWV09275.1"/>
    <property type="molecule type" value="Genomic_DNA"/>
</dbReference>
<dbReference type="PANTHER" id="PTHR33129">
    <property type="entry name" value="PROTEIN KINASE DOMAIN-CONTAINING PROTEIN-RELATED"/>
    <property type="match status" value="1"/>
</dbReference>
<evidence type="ECO:0000259" key="3">
    <source>
        <dbReference type="Pfam" id="PF24466"/>
    </source>
</evidence>
<dbReference type="Pfam" id="PF20445">
    <property type="entry name" value="RHS_N"/>
    <property type="match status" value="1"/>
</dbReference>
<protein>
    <submittedName>
        <fullName evidence="4">Putative retrotransposon hot spot protein (RHS)</fullName>
    </submittedName>
</protein>
<dbReference type="InterPro" id="IPR046836">
    <property type="entry name" value="RHS_C"/>
</dbReference>
<evidence type="ECO:0000313" key="5">
    <source>
        <dbReference type="Proteomes" id="UP000246078"/>
    </source>
</evidence>
<evidence type="ECO:0000313" key="4">
    <source>
        <dbReference type="EMBL" id="PWV09275.1"/>
    </source>
</evidence>
<feature type="domain" description="DUF7578" evidence="3">
    <location>
        <begin position="1"/>
        <end position="61"/>
    </location>
</feature>
<dbReference type="VEuPathDB" id="TriTrypDB:TcG_06930"/>
<dbReference type="VEuPathDB" id="TriTrypDB:TCSYLVIO_008932"/>
<dbReference type="VEuPathDB" id="TriTrypDB:C3747_81g121"/>
<dbReference type="NCBIfam" id="TIGR01631">
    <property type="entry name" value="Trypano_RHS"/>
    <property type="match status" value="1"/>
</dbReference>
<name>A0A2V2WLW2_TRYCR</name>
<evidence type="ECO:0000259" key="1">
    <source>
        <dbReference type="Pfam" id="PF07999"/>
    </source>
</evidence>
<dbReference type="InterPro" id="IPR046835">
    <property type="entry name" value="RHS_N"/>
</dbReference>
<reference evidence="4 5" key="1">
    <citation type="journal article" date="2018" name="Microb. Genom.">
        <title>Expanding an expanded genome: long-read sequencing of Trypanosoma cruzi.</title>
        <authorList>
            <person name="Berna L."/>
            <person name="Rodriguez M."/>
            <person name="Chiribao M.L."/>
            <person name="Parodi-Talice A."/>
            <person name="Pita S."/>
            <person name="Rijo G."/>
            <person name="Alvarez-Valin F."/>
            <person name="Robello C."/>
        </authorList>
    </citation>
    <scope>NUCLEOTIDE SEQUENCE [LARGE SCALE GENOMIC DNA]</scope>
    <source>
        <strain evidence="4 5">TCC</strain>
    </source>
</reference>
<dbReference type="InterPro" id="IPR056000">
    <property type="entry name" value="DUF7578"/>
</dbReference>
<comment type="caution">
    <text evidence="4">The sequence shown here is derived from an EMBL/GenBank/DDBJ whole genome shotgun (WGS) entry which is preliminary data.</text>
</comment>
<feature type="domain" description="Retrotransposon hot spot protein N-terminal" evidence="2">
    <location>
        <begin position="122"/>
        <end position="239"/>
    </location>
</feature>
<dbReference type="VEuPathDB" id="TriTrypDB:Tc_MARK_6675"/>
<dbReference type="Pfam" id="PF24466">
    <property type="entry name" value="DUF7578"/>
    <property type="match status" value="1"/>
</dbReference>